<reference evidence="1 2" key="1">
    <citation type="journal article" date="2019" name="Int. J. Syst. Evol. Microbiol.">
        <title>Lactobacillus salitolerans sp. nov., a novel lactic acid bacterium isolated from spent mushroom substrates.</title>
        <authorList>
            <person name="Tohno M."/>
            <person name="Tanizawa Y."/>
            <person name="Kojima Y."/>
            <person name="Sakamoto M."/>
            <person name="Nakamura Y."/>
            <person name="Ohkuma M."/>
            <person name="Kobayashi H."/>
        </authorList>
    </citation>
    <scope>NUCLEOTIDE SEQUENCE [LARGE SCALE GENOMIC DNA]</scope>
    <source>
        <strain evidence="1 2">YK43</strain>
    </source>
</reference>
<comment type="caution">
    <text evidence="1">The sequence shown here is derived from an EMBL/GenBank/DDBJ whole genome shotgun (WGS) entry which is preliminary data.</text>
</comment>
<name>A0A401IVP6_9LACO</name>
<organism evidence="1 2">
    <name type="scientific">Ligilactobacillus salitolerans</name>
    <dbReference type="NCBI Taxonomy" id="1808352"/>
    <lineage>
        <taxon>Bacteria</taxon>
        <taxon>Bacillati</taxon>
        <taxon>Bacillota</taxon>
        <taxon>Bacilli</taxon>
        <taxon>Lactobacillales</taxon>
        <taxon>Lactobacillaceae</taxon>
        <taxon>Ligilactobacillus</taxon>
    </lineage>
</organism>
<keyword evidence="2" id="KW-1185">Reference proteome</keyword>
<proteinExistence type="predicted"/>
<evidence type="ECO:0000313" key="1">
    <source>
        <dbReference type="EMBL" id="GBG95588.1"/>
    </source>
</evidence>
<evidence type="ECO:0000313" key="2">
    <source>
        <dbReference type="Proteomes" id="UP000286848"/>
    </source>
</evidence>
<dbReference type="OrthoDB" id="5506143at2"/>
<dbReference type="EMBL" id="BFFP01000041">
    <property type="protein sequence ID" value="GBG95588.1"/>
    <property type="molecule type" value="Genomic_DNA"/>
</dbReference>
<evidence type="ECO:0008006" key="3">
    <source>
        <dbReference type="Google" id="ProtNLM"/>
    </source>
</evidence>
<gene>
    <name evidence="1" type="ORF">LFYK43_20470</name>
</gene>
<sequence>MKINEMSICARRNTERPVIPLADFSEKERSAALYADLSLSFNKFWLIKANGSGSAVLDQYCDVLMKFLLVASSHNMIDRFLITQEEIKQMQEKWQSKSFNSLYLIINQQLYNAYFKHQTSALLHAWRMVLKLGVRDLGYSAAEIEKRYFEIFQ</sequence>
<accession>A0A401IVP6</accession>
<dbReference type="RefSeq" id="WP_124978009.1">
    <property type="nucleotide sequence ID" value="NZ_BFFP01000041.1"/>
</dbReference>
<protein>
    <recommendedName>
        <fullName evidence="3">dUTPase</fullName>
    </recommendedName>
</protein>
<dbReference type="AlphaFoldDB" id="A0A401IVP6"/>
<dbReference type="Proteomes" id="UP000286848">
    <property type="component" value="Unassembled WGS sequence"/>
</dbReference>